<dbReference type="Proteomes" id="UP000694844">
    <property type="component" value="Chromosome 1"/>
</dbReference>
<feature type="domain" description="ASPIC/UnbV" evidence="3">
    <location>
        <begin position="470"/>
        <end position="526"/>
    </location>
</feature>
<name>A0A8B8BZP9_CRAVI</name>
<dbReference type="InterPro" id="IPR028994">
    <property type="entry name" value="Integrin_alpha_N"/>
</dbReference>
<dbReference type="GeneID" id="111114641"/>
<evidence type="ECO:0000256" key="1">
    <source>
        <dbReference type="ARBA" id="ARBA00022729"/>
    </source>
</evidence>
<evidence type="ECO:0000313" key="4">
    <source>
        <dbReference type="Proteomes" id="UP000694844"/>
    </source>
</evidence>
<dbReference type="KEGG" id="cvn:111114641"/>
<dbReference type="RefSeq" id="XP_022308780.1">
    <property type="nucleotide sequence ID" value="XM_022453072.1"/>
</dbReference>
<evidence type="ECO:0000313" key="5">
    <source>
        <dbReference type="RefSeq" id="XP_022308780.1"/>
    </source>
</evidence>
<dbReference type="AlphaFoldDB" id="A0A8B8BZP9"/>
<dbReference type="InterPro" id="IPR013517">
    <property type="entry name" value="FG-GAP"/>
</dbReference>
<protein>
    <submittedName>
        <fullName evidence="5">Cartilage acidic protein 1-like</fullName>
    </submittedName>
</protein>
<accession>A0A8B8BZP9</accession>
<reference evidence="5" key="2">
    <citation type="submission" date="2025-08" db="UniProtKB">
        <authorList>
            <consortium name="RefSeq"/>
        </authorList>
    </citation>
    <scope>IDENTIFICATION</scope>
    <source>
        <tissue evidence="5">Whole sample</tissue>
    </source>
</reference>
<proteinExistence type="predicted"/>
<dbReference type="PANTHER" id="PTHR16026">
    <property type="entry name" value="CARTILAGE ACIDIC PROTEIN 1"/>
    <property type="match status" value="1"/>
</dbReference>
<reference evidence="4" key="1">
    <citation type="submission" date="2024-06" db="UniProtKB">
        <authorList>
            <consortium name="RefSeq"/>
        </authorList>
    </citation>
    <scope>NUCLEOTIDE SEQUENCE [LARGE SCALE GENOMIC DNA]</scope>
</reference>
<evidence type="ECO:0000256" key="2">
    <source>
        <dbReference type="SAM" id="SignalP"/>
    </source>
</evidence>
<dbReference type="OrthoDB" id="10022113at2759"/>
<dbReference type="SUPFAM" id="SSF69318">
    <property type="entry name" value="Integrin alpha N-terminal domain"/>
    <property type="match status" value="1"/>
</dbReference>
<dbReference type="Pfam" id="PF07593">
    <property type="entry name" value="UnbV_ASPIC"/>
    <property type="match status" value="1"/>
</dbReference>
<evidence type="ECO:0000259" key="3">
    <source>
        <dbReference type="Pfam" id="PF07593"/>
    </source>
</evidence>
<dbReference type="PANTHER" id="PTHR16026:SF0">
    <property type="entry name" value="CARTILAGE ACIDIC PROTEIN 1"/>
    <property type="match status" value="1"/>
</dbReference>
<organism evidence="4 5">
    <name type="scientific">Crassostrea virginica</name>
    <name type="common">Eastern oyster</name>
    <dbReference type="NCBI Taxonomy" id="6565"/>
    <lineage>
        <taxon>Eukaryota</taxon>
        <taxon>Metazoa</taxon>
        <taxon>Spiralia</taxon>
        <taxon>Lophotrochozoa</taxon>
        <taxon>Mollusca</taxon>
        <taxon>Bivalvia</taxon>
        <taxon>Autobranchia</taxon>
        <taxon>Pteriomorphia</taxon>
        <taxon>Ostreida</taxon>
        <taxon>Ostreoidea</taxon>
        <taxon>Ostreidae</taxon>
        <taxon>Crassostrea</taxon>
    </lineage>
</organism>
<feature type="signal peptide" evidence="2">
    <location>
        <begin position="1"/>
        <end position="26"/>
    </location>
</feature>
<gene>
    <name evidence="5" type="primary">LOC111114641</name>
</gene>
<feature type="chain" id="PRO_5034288747" evidence="2">
    <location>
        <begin position="27"/>
        <end position="546"/>
    </location>
</feature>
<dbReference type="Gene3D" id="2.130.10.130">
    <property type="entry name" value="Integrin alpha, N-terminal"/>
    <property type="match status" value="2"/>
</dbReference>
<sequence length="546" mass="60087">MARIERIISQCFVLMVWLSKTNYAVAQTEGIFKKANWLKDLDTSQLNYGVAVSDVDNDGSLEWIVAGFNGPNFVLKYDATNKRLTNLAGDPRFSAISDGGGQAIGVCACDIDGDGREEIYFLNTNNAYAGRADYGDSLFKWRNGKYVNLYTDPANSRMEAKSFAGRSVACIDRLGTGKYSIVIATYSRGGVGNFALVEMDESHPSNDVSTGNIVLKNVASVAKIDRGTGGRGLVVGPILGNNGRSDIFFGNEGNPWMGNPGDNFLFKNLGNGSFEDIAEQAEIQDKYNNARGISMADFNRDGLLDIAYGNWEGEHKLYMQYKTPNGMRKFRNVATTQYSVPTKIRTVIAADFDNNGDTDIFMNNICSHRDPNDREPNKLFTVTPNQFNNSSNPDIQKMDIGQAKEPRGFGTGAAIADMDGDGLLDLLVSHGESQTQPLKVYRVNRQMSRNEAGRYNWVRVFPRTKYGAPARGARVKLTTRGGRMYTSVIDGGSGYLCQMEPVAHFGLGQDKPSQLEVQYPDGTTVTAALRKSDKNKVHFVDYPNSQ</sequence>
<keyword evidence="1 2" id="KW-0732">Signal</keyword>
<dbReference type="Pfam" id="PF13517">
    <property type="entry name" value="FG-GAP_3"/>
    <property type="match status" value="2"/>
</dbReference>
<keyword evidence="4" id="KW-1185">Reference proteome</keyword>
<dbReference type="InterPro" id="IPR027039">
    <property type="entry name" value="Crtac1"/>
</dbReference>
<dbReference type="InterPro" id="IPR011519">
    <property type="entry name" value="UnbV_ASPIC"/>
</dbReference>